<dbReference type="CDD" id="cd01392">
    <property type="entry name" value="HTH_LacI"/>
    <property type="match status" value="1"/>
</dbReference>
<dbReference type="InterPro" id="IPR046335">
    <property type="entry name" value="LacI/GalR-like_sensor"/>
</dbReference>
<evidence type="ECO:0000256" key="2">
    <source>
        <dbReference type="ARBA" id="ARBA00023125"/>
    </source>
</evidence>
<evidence type="ECO:0000256" key="3">
    <source>
        <dbReference type="ARBA" id="ARBA00023163"/>
    </source>
</evidence>
<dbReference type="Proteomes" id="UP000220922">
    <property type="component" value="Unassembled WGS sequence"/>
</dbReference>
<evidence type="ECO:0000259" key="4">
    <source>
        <dbReference type="PROSITE" id="PS50932"/>
    </source>
</evidence>
<accession>A0A2H3LAI1</accession>
<dbReference type="PANTHER" id="PTHR30146">
    <property type="entry name" value="LACI-RELATED TRANSCRIPTIONAL REPRESSOR"/>
    <property type="match status" value="1"/>
</dbReference>
<dbReference type="InterPro" id="IPR028082">
    <property type="entry name" value="Peripla_BP_I"/>
</dbReference>
<dbReference type="PRINTS" id="PR00036">
    <property type="entry name" value="HTHLACI"/>
</dbReference>
<evidence type="ECO:0000313" key="5">
    <source>
        <dbReference type="EMBL" id="PDW00444.1"/>
    </source>
</evidence>
<dbReference type="SMART" id="SM00354">
    <property type="entry name" value="HTH_LACI"/>
    <property type="match status" value="1"/>
</dbReference>
<dbReference type="EMBL" id="LYXE01000041">
    <property type="protein sequence ID" value="PDW00444.1"/>
    <property type="molecule type" value="Genomic_DNA"/>
</dbReference>
<dbReference type="GO" id="GO:0000976">
    <property type="term" value="F:transcription cis-regulatory region binding"/>
    <property type="evidence" value="ECO:0007669"/>
    <property type="project" value="TreeGrafter"/>
</dbReference>
<reference evidence="5 6" key="1">
    <citation type="submission" date="2016-05" db="EMBL/GenBank/DDBJ databases">
        <authorList>
            <person name="Lavstsen T."/>
            <person name="Jespersen J.S."/>
        </authorList>
    </citation>
    <scope>NUCLEOTIDE SEQUENCE [LARGE SCALE GENOMIC DNA]</scope>
    <source>
        <strain evidence="5 6">B7-9</strain>
    </source>
</reference>
<dbReference type="OrthoDB" id="9784962at2"/>
<keyword evidence="6" id="KW-1185">Reference proteome</keyword>
<dbReference type="Pfam" id="PF00356">
    <property type="entry name" value="LacI"/>
    <property type="match status" value="1"/>
</dbReference>
<dbReference type="Gene3D" id="3.40.50.2300">
    <property type="match status" value="2"/>
</dbReference>
<comment type="caution">
    <text evidence="5">The sequence shown here is derived from an EMBL/GenBank/DDBJ whole genome shotgun (WGS) entry which is preliminary data.</text>
</comment>
<dbReference type="SUPFAM" id="SSF53822">
    <property type="entry name" value="Periplasmic binding protein-like I"/>
    <property type="match status" value="1"/>
</dbReference>
<name>A0A2H3LAI1_9CHLR</name>
<dbReference type="SUPFAM" id="SSF47413">
    <property type="entry name" value="lambda repressor-like DNA-binding domains"/>
    <property type="match status" value="1"/>
</dbReference>
<sequence length="335" mass="34886">MATMKDVAERAGVSTATVSYVLNGTGSVTAATRQRVLQVVAELEYQPNHAARSMRSRSRTLGLILPYGTAGLSTPTLAELVAGLTEAAANHGYYLLLAGDPVQSERLVATSLARTGRVDGFVLLDLRVDDERSAHLTAAGILHVGVGAPALGNACPGLSFDLTGGALIATRSLRTLGHRRIALINLPSELTDSDLLYQGFAKALTETGEEVAPSLIVEAGTSQDDGLAAMQELLAQPEGPTAVLAASDELAFGAMHALRDAGIEVGRDVALIGCGDVPLAAHTHPPLTTLRAPRRALGAALAHTLIALVEQQPLPSFTPLPLQLIVRKTTCPLPE</sequence>
<protein>
    <submittedName>
        <fullName evidence="5">Alanine racemase</fullName>
    </submittedName>
</protein>
<organism evidence="5 6">
    <name type="scientific">Candidatus Chloroploca asiatica</name>
    <dbReference type="NCBI Taxonomy" id="1506545"/>
    <lineage>
        <taxon>Bacteria</taxon>
        <taxon>Bacillati</taxon>
        <taxon>Chloroflexota</taxon>
        <taxon>Chloroflexia</taxon>
        <taxon>Chloroflexales</taxon>
        <taxon>Chloroflexineae</taxon>
        <taxon>Oscillochloridaceae</taxon>
        <taxon>Candidatus Chloroploca</taxon>
    </lineage>
</organism>
<keyword evidence="1" id="KW-0805">Transcription regulation</keyword>
<feature type="domain" description="HTH lacI-type" evidence="4">
    <location>
        <begin position="2"/>
        <end position="56"/>
    </location>
</feature>
<dbReference type="PROSITE" id="PS50932">
    <property type="entry name" value="HTH_LACI_2"/>
    <property type="match status" value="1"/>
</dbReference>
<dbReference type="PROSITE" id="PS00356">
    <property type="entry name" value="HTH_LACI_1"/>
    <property type="match status" value="1"/>
</dbReference>
<proteinExistence type="predicted"/>
<dbReference type="InterPro" id="IPR000843">
    <property type="entry name" value="HTH_LacI"/>
</dbReference>
<dbReference type="PANTHER" id="PTHR30146:SF155">
    <property type="entry name" value="ALANINE RACEMASE"/>
    <property type="match status" value="1"/>
</dbReference>
<dbReference type="InterPro" id="IPR010982">
    <property type="entry name" value="Lambda_DNA-bd_dom_sf"/>
</dbReference>
<keyword evidence="3" id="KW-0804">Transcription</keyword>
<dbReference type="GO" id="GO:0003700">
    <property type="term" value="F:DNA-binding transcription factor activity"/>
    <property type="evidence" value="ECO:0007669"/>
    <property type="project" value="TreeGrafter"/>
</dbReference>
<dbReference type="Pfam" id="PF13377">
    <property type="entry name" value="Peripla_BP_3"/>
    <property type="match status" value="1"/>
</dbReference>
<evidence type="ECO:0000256" key="1">
    <source>
        <dbReference type="ARBA" id="ARBA00023015"/>
    </source>
</evidence>
<evidence type="ECO:0000313" key="6">
    <source>
        <dbReference type="Proteomes" id="UP000220922"/>
    </source>
</evidence>
<keyword evidence="2" id="KW-0238">DNA-binding</keyword>
<dbReference type="Gene3D" id="1.10.260.40">
    <property type="entry name" value="lambda repressor-like DNA-binding domains"/>
    <property type="match status" value="1"/>
</dbReference>
<dbReference type="AlphaFoldDB" id="A0A2H3LAI1"/>
<gene>
    <name evidence="5" type="ORF">A9Q02_09635</name>
</gene>